<dbReference type="GO" id="GO:0005524">
    <property type="term" value="F:ATP binding"/>
    <property type="evidence" value="ECO:0007669"/>
    <property type="project" value="UniProtKB-KW"/>
</dbReference>
<dbReference type="Proteomes" id="UP001175226">
    <property type="component" value="Unassembled WGS sequence"/>
</dbReference>
<dbReference type="FunFam" id="3.40.50.300:FF:000657">
    <property type="entry name" value="Probable ATP-dependent RNA helicase DDX41"/>
    <property type="match status" value="1"/>
</dbReference>
<evidence type="ECO:0000256" key="9">
    <source>
        <dbReference type="ARBA" id="ARBA00022884"/>
    </source>
</evidence>
<gene>
    <name evidence="14" type="ORF">EV421DRAFT_1922758</name>
</gene>
<dbReference type="InterPro" id="IPR001650">
    <property type="entry name" value="Helicase_C-like"/>
</dbReference>
<keyword evidence="15" id="KW-1185">Reference proteome</keyword>
<keyword evidence="6" id="KW-0347">Helicase</keyword>
<dbReference type="InterPro" id="IPR011545">
    <property type="entry name" value="DEAD/DEAH_box_helicase_dom"/>
</dbReference>
<accession>A0AA39K923</accession>
<feature type="compositionally biased region" description="Basic and acidic residues" evidence="11">
    <location>
        <begin position="75"/>
        <end position="113"/>
    </location>
</feature>
<evidence type="ECO:0000256" key="3">
    <source>
        <dbReference type="ARBA" id="ARBA00022741"/>
    </source>
</evidence>
<feature type="region of interest" description="Disordered" evidence="11">
    <location>
        <begin position="1"/>
        <end position="113"/>
    </location>
</feature>
<dbReference type="SMART" id="SM00490">
    <property type="entry name" value="HELICc"/>
    <property type="match status" value="1"/>
</dbReference>
<name>A0AA39K923_9AGAR</name>
<evidence type="ECO:0000256" key="4">
    <source>
        <dbReference type="ARBA" id="ARBA00022771"/>
    </source>
</evidence>
<organism evidence="14 15">
    <name type="scientific">Armillaria borealis</name>
    <dbReference type="NCBI Taxonomy" id="47425"/>
    <lineage>
        <taxon>Eukaryota</taxon>
        <taxon>Fungi</taxon>
        <taxon>Dikarya</taxon>
        <taxon>Basidiomycota</taxon>
        <taxon>Agaricomycotina</taxon>
        <taxon>Agaricomycetes</taxon>
        <taxon>Agaricomycetidae</taxon>
        <taxon>Agaricales</taxon>
        <taxon>Marasmiineae</taxon>
        <taxon>Physalacriaceae</taxon>
        <taxon>Armillaria</taxon>
    </lineage>
</organism>
<evidence type="ECO:0000259" key="12">
    <source>
        <dbReference type="PROSITE" id="PS51192"/>
    </source>
</evidence>
<keyword evidence="3" id="KW-0547">Nucleotide-binding</keyword>
<evidence type="ECO:0000256" key="11">
    <source>
        <dbReference type="SAM" id="MobiDB-lite"/>
    </source>
</evidence>
<dbReference type="GO" id="GO:0005737">
    <property type="term" value="C:cytoplasm"/>
    <property type="evidence" value="ECO:0007669"/>
    <property type="project" value="UniProtKB-ARBA"/>
</dbReference>
<dbReference type="Gene3D" id="3.40.50.300">
    <property type="entry name" value="P-loop containing nucleotide triphosphate hydrolases"/>
    <property type="match status" value="2"/>
</dbReference>
<dbReference type="GO" id="GO:0003723">
    <property type="term" value="F:RNA binding"/>
    <property type="evidence" value="ECO:0007669"/>
    <property type="project" value="UniProtKB-KW"/>
</dbReference>
<evidence type="ECO:0000256" key="1">
    <source>
        <dbReference type="ARBA" id="ARBA00012552"/>
    </source>
</evidence>
<dbReference type="GO" id="GO:0016787">
    <property type="term" value="F:hydrolase activity"/>
    <property type="evidence" value="ECO:0007669"/>
    <property type="project" value="UniProtKB-KW"/>
</dbReference>
<reference evidence="14" key="1">
    <citation type="submission" date="2023-06" db="EMBL/GenBank/DDBJ databases">
        <authorList>
            <consortium name="Lawrence Berkeley National Laboratory"/>
            <person name="Ahrendt S."/>
            <person name="Sahu N."/>
            <person name="Indic B."/>
            <person name="Wong-Bajracharya J."/>
            <person name="Merenyi Z."/>
            <person name="Ke H.-M."/>
            <person name="Monk M."/>
            <person name="Kocsube S."/>
            <person name="Drula E."/>
            <person name="Lipzen A."/>
            <person name="Balint B."/>
            <person name="Henrissat B."/>
            <person name="Andreopoulos B."/>
            <person name="Martin F.M."/>
            <person name="Harder C.B."/>
            <person name="Rigling D."/>
            <person name="Ford K.L."/>
            <person name="Foster G.D."/>
            <person name="Pangilinan J."/>
            <person name="Papanicolaou A."/>
            <person name="Barry K."/>
            <person name="LaButti K."/>
            <person name="Viragh M."/>
            <person name="Koriabine M."/>
            <person name="Yan M."/>
            <person name="Riley R."/>
            <person name="Champramary S."/>
            <person name="Plett K.L."/>
            <person name="Tsai I.J."/>
            <person name="Slot J."/>
            <person name="Sipos G."/>
            <person name="Plett J."/>
            <person name="Nagy L.G."/>
            <person name="Grigoriev I.V."/>
        </authorList>
    </citation>
    <scope>NUCLEOTIDE SEQUENCE</scope>
    <source>
        <strain evidence="14">FPL87.14</strain>
    </source>
</reference>
<proteinExistence type="predicted"/>
<dbReference type="EC" id="3.6.4.13" evidence="1"/>
<keyword evidence="7" id="KW-0862">Zinc</keyword>
<evidence type="ECO:0000259" key="13">
    <source>
        <dbReference type="PROSITE" id="PS51194"/>
    </source>
</evidence>
<keyword evidence="4" id="KW-0863">Zinc-finger</keyword>
<evidence type="ECO:0000256" key="7">
    <source>
        <dbReference type="ARBA" id="ARBA00022833"/>
    </source>
</evidence>
<dbReference type="InterPro" id="IPR027417">
    <property type="entry name" value="P-loop_NTPase"/>
</dbReference>
<evidence type="ECO:0000256" key="8">
    <source>
        <dbReference type="ARBA" id="ARBA00022840"/>
    </source>
</evidence>
<evidence type="ECO:0000313" key="15">
    <source>
        <dbReference type="Proteomes" id="UP001175226"/>
    </source>
</evidence>
<evidence type="ECO:0000256" key="10">
    <source>
        <dbReference type="ARBA" id="ARBA00047984"/>
    </source>
</evidence>
<dbReference type="PANTHER" id="PTHR47958">
    <property type="entry name" value="ATP-DEPENDENT RNA HELICASE DBP3"/>
    <property type="match status" value="1"/>
</dbReference>
<feature type="domain" description="Helicase C-terminal" evidence="13">
    <location>
        <begin position="411"/>
        <end position="574"/>
    </location>
</feature>
<evidence type="ECO:0000256" key="6">
    <source>
        <dbReference type="ARBA" id="ARBA00022806"/>
    </source>
</evidence>
<keyword evidence="9" id="KW-0694">RNA-binding</keyword>
<dbReference type="CDD" id="cd18787">
    <property type="entry name" value="SF2_C_DEAD"/>
    <property type="match status" value="1"/>
</dbReference>
<dbReference type="SMART" id="SM00487">
    <property type="entry name" value="DEXDc"/>
    <property type="match status" value="1"/>
</dbReference>
<dbReference type="PROSITE" id="PS51194">
    <property type="entry name" value="HELICASE_CTER"/>
    <property type="match status" value="1"/>
</dbReference>
<protein>
    <recommendedName>
        <fullName evidence="1">RNA helicase</fullName>
        <ecNumber evidence="1">3.6.4.13</ecNumber>
    </recommendedName>
</protein>
<feature type="domain" description="Helicase ATP-binding" evidence="12">
    <location>
        <begin position="215"/>
        <end position="400"/>
    </location>
</feature>
<dbReference type="Pfam" id="PF00271">
    <property type="entry name" value="Helicase_C"/>
    <property type="match status" value="1"/>
</dbReference>
<evidence type="ECO:0000313" key="14">
    <source>
        <dbReference type="EMBL" id="KAK0456831.1"/>
    </source>
</evidence>
<dbReference type="EMBL" id="JAUEPT010000001">
    <property type="protein sequence ID" value="KAK0456831.1"/>
    <property type="molecule type" value="Genomic_DNA"/>
</dbReference>
<dbReference type="SUPFAM" id="SSF52540">
    <property type="entry name" value="P-loop containing nucleoside triphosphate hydrolases"/>
    <property type="match status" value="2"/>
</dbReference>
<dbReference type="InterPro" id="IPR014001">
    <property type="entry name" value="Helicase_ATP-bd"/>
</dbReference>
<sequence>MDAQPGSKRRRVERSPSPSYKLDGEDDTYEPYIPVAQRRQAKLAKLTSWGANSDKERTKRQQREQEEREDEANEEEARRERLRKERTLLMEAQEVHSQKAAEDAKKTEEEKTREADDKIFNAIKSHKMLASDMELAKGIQYTESLKTSWRPPKYVRDRSEEENERIRKKYHILTEGEDIPPPIEHFADMKLPDSIFQYLKSHRIVSPTPIQLQGIPTAFSGRDLIGIAFTGSGKTLAFCIPLIMLALEEEMKMPFIRGEGPVGIILCPSRELANQTYENVVGWCSAVAKESKYPQLNTLLCIGGISMNEQSHVMSKGLHIVVATPGRLIDMLEKKRFTFNNCKYLCMDEADRMIDLGFEDDVRNIMSFFKRQRQTLLFSATMPKKIQDFAQQSLIRPILVNVGRAGAANLDVLQVVEYVKQEAKMVYLLECLQKTPPPVIIFSEIKNEVDDIQEYLLLKGVEAVAIHGSKTQEERQYAIKSFKSGAKDVMVASGVASKGLDFNEIQHVIIFSMPKEIEDYVHQIGRTGRSGKTGIATTFVNMNTPEQTLLDLKYLLMEAGQKVPPFLATIEDPRAAQGGSLKGCPVCGGLGHGISNCPKLEDAQRRQMAAHRPGDDGGGY</sequence>
<evidence type="ECO:0000256" key="2">
    <source>
        <dbReference type="ARBA" id="ARBA00022723"/>
    </source>
</evidence>
<dbReference type="GO" id="GO:0003724">
    <property type="term" value="F:RNA helicase activity"/>
    <property type="evidence" value="ECO:0007669"/>
    <property type="project" value="UniProtKB-EC"/>
</dbReference>
<evidence type="ECO:0000256" key="5">
    <source>
        <dbReference type="ARBA" id="ARBA00022801"/>
    </source>
</evidence>
<dbReference type="AlphaFoldDB" id="A0AA39K923"/>
<feature type="compositionally biased region" description="Basic and acidic residues" evidence="11">
    <location>
        <begin position="53"/>
        <end position="66"/>
    </location>
</feature>
<comment type="catalytic activity">
    <reaction evidence="10">
        <text>ATP + H2O = ADP + phosphate + H(+)</text>
        <dbReference type="Rhea" id="RHEA:13065"/>
        <dbReference type="ChEBI" id="CHEBI:15377"/>
        <dbReference type="ChEBI" id="CHEBI:15378"/>
        <dbReference type="ChEBI" id="CHEBI:30616"/>
        <dbReference type="ChEBI" id="CHEBI:43474"/>
        <dbReference type="ChEBI" id="CHEBI:456216"/>
        <dbReference type="EC" id="3.6.4.13"/>
    </reaction>
</comment>
<keyword evidence="2" id="KW-0479">Metal-binding</keyword>
<dbReference type="Pfam" id="PF00270">
    <property type="entry name" value="DEAD"/>
    <property type="match status" value="1"/>
</dbReference>
<dbReference type="PROSITE" id="PS51192">
    <property type="entry name" value="HELICASE_ATP_BIND_1"/>
    <property type="match status" value="1"/>
</dbReference>
<keyword evidence="5 14" id="KW-0378">Hydrolase</keyword>
<dbReference type="GO" id="GO:0008270">
    <property type="term" value="F:zinc ion binding"/>
    <property type="evidence" value="ECO:0007669"/>
    <property type="project" value="UniProtKB-KW"/>
</dbReference>
<comment type="caution">
    <text evidence="14">The sequence shown here is derived from an EMBL/GenBank/DDBJ whole genome shotgun (WGS) entry which is preliminary data.</text>
</comment>
<keyword evidence="8" id="KW-0067">ATP-binding</keyword>